<gene>
    <name evidence="3" type="ORF">SLS59_006029</name>
</gene>
<feature type="region of interest" description="Disordered" evidence="1">
    <location>
        <begin position="1"/>
        <end position="66"/>
    </location>
</feature>
<keyword evidence="4" id="KW-1185">Reference proteome</keyword>
<feature type="domain" description="DUF7514" evidence="2">
    <location>
        <begin position="211"/>
        <end position="265"/>
    </location>
</feature>
<evidence type="ECO:0000256" key="1">
    <source>
        <dbReference type="SAM" id="MobiDB-lite"/>
    </source>
</evidence>
<name>A0ABR3R6A4_9PLEO</name>
<dbReference type="Pfam" id="PF24355">
    <property type="entry name" value="DUF7514"/>
    <property type="match status" value="1"/>
</dbReference>
<evidence type="ECO:0000313" key="4">
    <source>
        <dbReference type="Proteomes" id="UP001521222"/>
    </source>
</evidence>
<evidence type="ECO:0000313" key="3">
    <source>
        <dbReference type="EMBL" id="KAL1599956.1"/>
    </source>
</evidence>
<organism evidence="3 4">
    <name type="scientific">Nothophoma quercina</name>
    <dbReference type="NCBI Taxonomy" id="749835"/>
    <lineage>
        <taxon>Eukaryota</taxon>
        <taxon>Fungi</taxon>
        <taxon>Dikarya</taxon>
        <taxon>Ascomycota</taxon>
        <taxon>Pezizomycotina</taxon>
        <taxon>Dothideomycetes</taxon>
        <taxon>Pleosporomycetidae</taxon>
        <taxon>Pleosporales</taxon>
        <taxon>Pleosporineae</taxon>
        <taxon>Didymellaceae</taxon>
        <taxon>Nothophoma</taxon>
    </lineage>
</organism>
<dbReference type="Proteomes" id="UP001521222">
    <property type="component" value="Unassembled WGS sequence"/>
</dbReference>
<reference evidence="3 4" key="1">
    <citation type="submission" date="2024-02" db="EMBL/GenBank/DDBJ databases">
        <title>De novo assembly and annotation of 12 fungi associated with fruit tree decline syndrome in Ontario, Canada.</title>
        <authorList>
            <person name="Sulman M."/>
            <person name="Ellouze W."/>
            <person name="Ilyukhin E."/>
        </authorList>
    </citation>
    <scope>NUCLEOTIDE SEQUENCE [LARGE SCALE GENOMIC DNA]</scope>
    <source>
        <strain evidence="3 4">M97-236</strain>
    </source>
</reference>
<feature type="compositionally biased region" description="Pro residues" evidence="1">
    <location>
        <begin position="108"/>
        <end position="122"/>
    </location>
</feature>
<accession>A0ABR3R6A4</accession>
<dbReference type="PANTHER" id="PTHR39611:SF1">
    <property type="entry name" value="HYDROXYPROLINE-RICH GLYCOPROTEIN DZ-HRGP"/>
    <property type="match status" value="1"/>
</dbReference>
<proteinExistence type="predicted"/>
<feature type="region of interest" description="Disordered" evidence="1">
    <location>
        <begin position="97"/>
        <end position="190"/>
    </location>
</feature>
<protein>
    <recommendedName>
        <fullName evidence="2">DUF7514 domain-containing protein</fullName>
    </recommendedName>
</protein>
<comment type="caution">
    <text evidence="3">The sequence shown here is derived from an EMBL/GenBank/DDBJ whole genome shotgun (WGS) entry which is preliminary data.</text>
</comment>
<dbReference type="InterPro" id="IPR055936">
    <property type="entry name" value="DUF7514"/>
</dbReference>
<evidence type="ECO:0000259" key="2">
    <source>
        <dbReference type="Pfam" id="PF24355"/>
    </source>
</evidence>
<dbReference type="PANTHER" id="PTHR39611">
    <property type="entry name" value="HYDROXYPROLINE-RICH GLYCOPROTEIN DZ-HRGP-RELATED"/>
    <property type="match status" value="1"/>
</dbReference>
<dbReference type="EMBL" id="JAKIXB020000019">
    <property type="protein sequence ID" value="KAL1599956.1"/>
    <property type="molecule type" value="Genomic_DNA"/>
</dbReference>
<sequence>MDYDRYRNTSYDDYDPRDPRAYGSSYSHDTPHQVPLRGRSRSSSNAASDGLPQPVQQPLKSAIGNAFDQSDAARTVDPDLIAQIAAEVKKSVLDEIKQGGITGTTPAQPGPAPPQQHIPPSPDSTSASFPTRNVYTPPSPFYQDSPGHPPAQDVPSRESTFDGSTDDLPTPRHSSSVPIDIPQRDRAPERPAPAVRMATDDFTPIEKMWQRLFDQEGQPLPRLGEFLRGLAMHLIEDYEPKKSLVISPAKMQKFYEDVRVPDEVYPWKGSRTQDTHCTKYILLTSPSDIRRAILPCTV</sequence>
<feature type="compositionally biased region" description="Polar residues" evidence="1">
    <location>
        <begin position="123"/>
        <end position="136"/>
    </location>
</feature>